<dbReference type="HOGENOM" id="CLU_071342_0_0_1"/>
<evidence type="ECO:0000313" key="2">
    <source>
        <dbReference type="Proteomes" id="UP000015241"/>
    </source>
</evidence>
<name>S8EFK5_FOMSC</name>
<dbReference type="OrthoDB" id="3262301at2759"/>
<dbReference type="Proteomes" id="UP000015241">
    <property type="component" value="Unassembled WGS sequence"/>
</dbReference>
<dbReference type="eggNOG" id="ENOG502SYGB">
    <property type="taxonomic scope" value="Eukaryota"/>
</dbReference>
<sequence length="223" mass="24146">MAPEIKFSAFGIPYLVEFRNVSFRARSRSRSRTPPRATIVDRDSRCFSFILVDRPPSFDDAVTDTASIASIATASSQTLAYPGEDTGEGDGLFIQFATHCGMHQKLSAMRLWRLKQRIAKAVIAAGMDASPGTERTDPMDMPTLSRMSYGSIQSDGSAPASDDSPGALFRGTYGQVMTALQAAGLIVTPCKESGFDQATRLGALFVANQKTSKLEFTKLTLWA</sequence>
<accession>S8EFK5</accession>
<organism evidence="1 2">
    <name type="scientific">Fomitopsis schrenkii</name>
    <name type="common">Brown rot fungus</name>
    <dbReference type="NCBI Taxonomy" id="2126942"/>
    <lineage>
        <taxon>Eukaryota</taxon>
        <taxon>Fungi</taxon>
        <taxon>Dikarya</taxon>
        <taxon>Basidiomycota</taxon>
        <taxon>Agaricomycotina</taxon>
        <taxon>Agaricomycetes</taxon>
        <taxon>Polyporales</taxon>
        <taxon>Fomitopsis</taxon>
    </lineage>
</organism>
<reference evidence="1 2" key="1">
    <citation type="journal article" date="2012" name="Science">
        <title>The Paleozoic origin of enzymatic lignin decomposition reconstructed from 31 fungal genomes.</title>
        <authorList>
            <person name="Floudas D."/>
            <person name="Binder M."/>
            <person name="Riley R."/>
            <person name="Barry K."/>
            <person name="Blanchette R.A."/>
            <person name="Henrissat B."/>
            <person name="Martinez A.T."/>
            <person name="Otillar R."/>
            <person name="Spatafora J.W."/>
            <person name="Yadav J.S."/>
            <person name="Aerts A."/>
            <person name="Benoit I."/>
            <person name="Boyd A."/>
            <person name="Carlson A."/>
            <person name="Copeland A."/>
            <person name="Coutinho P.M."/>
            <person name="de Vries R.P."/>
            <person name="Ferreira P."/>
            <person name="Findley K."/>
            <person name="Foster B."/>
            <person name="Gaskell J."/>
            <person name="Glotzer D."/>
            <person name="Gorecki P."/>
            <person name="Heitman J."/>
            <person name="Hesse C."/>
            <person name="Hori C."/>
            <person name="Igarashi K."/>
            <person name="Jurgens J.A."/>
            <person name="Kallen N."/>
            <person name="Kersten P."/>
            <person name="Kohler A."/>
            <person name="Kuees U."/>
            <person name="Kumar T.K.A."/>
            <person name="Kuo A."/>
            <person name="LaButti K."/>
            <person name="Larrondo L.F."/>
            <person name="Lindquist E."/>
            <person name="Ling A."/>
            <person name="Lombard V."/>
            <person name="Lucas S."/>
            <person name="Lundell T."/>
            <person name="Martin R."/>
            <person name="McLaughlin D.J."/>
            <person name="Morgenstern I."/>
            <person name="Morin E."/>
            <person name="Murat C."/>
            <person name="Nagy L.G."/>
            <person name="Nolan M."/>
            <person name="Ohm R.A."/>
            <person name="Patyshakuliyeva A."/>
            <person name="Rokas A."/>
            <person name="Ruiz-Duenas F.J."/>
            <person name="Sabat G."/>
            <person name="Salamov A."/>
            <person name="Samejima M."/>
            <person name="Schmutz J."/>
            <person name="Slot J.C."/>
            <person name="St John F."/>
            <person name="Stenlid J."/>
            <person name="Sun H."/>
            <person name="Sun S."/>
            <person name="Syed K."/>
            <person name="Tsang A."/>
            <person name="Wiebenga A."/>
            <person name="Young D."/>
            <person name="Pisabarro A."/>
            <person name="Eastwood D.C."/>
            <person name="Martin F."/>
            <person name="Cullen D."/>
            <person name="Grigoriev I.V."/>
            <person name="Hibbett D.S."/>
        </authorList>
    </citation>
    <scope>NUCLEOTIDE SEQUENCE</scope>
    <source>
        <strain evidence="2">FP-58527</strain>
    </source>
</reference>
<dbReference type="EMBL" id="KE504128">
    <property type="protein sequence ID" value="EPT03822.1"/>
    <property type="molecule type" value="Genomic_DNA"/>
</dbReference>
<dbReference type="AlphaFoldDB" id="S8EFK5"/>
<proteinExistence type="predicted"/>
<gene>
    <name evidence="1" type="ORF">FOMPIDRAFT_1046305</name>
</gene>
<dbReference type="InParanoid" id="S8EFK5"/>
<evidence type="ECO:0000313" key="1">
    <source>
        <dbReference type="EMBL" id="EPT03822.1"/>
    </source>
</evidence>
<keyword evidence="2" id="KW-1185">Reference proteome</keyword>
<protein>
    <submittedName>
        <fullName evidence="1">Uncharacterized protein</fullName>
    </submittedName>
</protein>